<proteinExistence type="predicted"/>
<dbReference type="InterPro" id="IPR004045">
    <property type="entry name" value="Glutathione_S-Trfase_N"/>
</dbReference>
<dbReference type="Pfam" id="PF13417">
    <property type="entry name" value="GST_N_3"/>
    <property type="match status" value="1"/>
</dbReference>
<dbReference type="InterPro" id="IPR040079">
    <property type="entry name" value="Glutathione_S-Trfase"/>
</dbReference>
<dbReference type="GO" id="GO:0005737">
    <property type="term" value="C:cytoplasm"/>
    <property type="evidence" value="ECO:0007669"/>
    <property type="project" value="TreeGrafter"/>
</dbReference>
<evidence type="ECO:0000313" key="2">
    <source>
        <dbReference type="EMBL" id="GGD85807.1"/>
    </source>
</evidence>
<sequence>MRLLSMPASPYSAKARMAAVLCDIGVEKVAVDTGAEPEELTSANPLGKIPVLILDDGTALYDSRVICEYLDRTFGNPIVPQGDAEWREAKRLEATADGVLDAAILVLYEGRFRPEEKHHAPWTDRQWRKALRGLAILEAEIGEVPARPTIGHLSVAALTSWLDLRFAGKWEAAHPRLRQWNADFFAAFPALDAVKPRL</sequence>
<organism evidence="2 3">
    <name type="scientific">Aureimonas endophytica</name>
    <dbReference type="NCBI Taxonomy" id="2027858"/>
    <lineage>
        <taxon>Bacteria</taxon>
        <taxon>Pseudomonadati</taxon>
        <taxon>Pseudomonadota</taxon>
        <taxon>Alphaproteobacteria</taxon>
        <taxon>Hyphomicrobiales</taxon>
        <taxon>Aurantimonadaceae</taxon>
        <taxon>Aureimonas</taxon>
    </lineage>
</organism>
<dbReference type="PANTHER" id="PTHR43968:SF6">
    <property type="entry name" value="GLUTATHIONE S-TRANSFERASE OMEGA"/>
    <property type="match status" value="1"/>
</dbReference>
<dbReference type="InterPro" id="IPR050983">
    <property type="entry name" value="GST_Omega/HSP26"/>
</dbReference>
<reference evidence="2" key="1">
    <citation type="journal article" date="2014" name="Int. J. Syst. Evol. Microbiol.">
        <title>Complete genome sequence of Corynebacterium casei LMG S-19264T (=DSM 44701T), isolated from a smear-ripened cheese.</title>
        <authorList>
            <consortium name="US DOE Joint Genome Institute (JGI-PGF)"/>
            <person name="Walter F."/>
            <person name="Albersmeier A."/>
            <person name="Kalinowski J."/>
            <person name="Ruckert C."/>
        </authorList>
    </citation>
    <scope>NUCLEOTIDE SEQUENCE</scope>
    <source>
        <strain evidence="2">CGMCC 1.15367</strain>
    </source>
</reference>
<name>A0A916ZBW4_9HYPH</name>
<dbReference type="AlphaFoldDB" id="A0A916ZBW4"/>
<dbReference type="Proteomes" id="UP000644699">
    <property type="component" value="Unassembled WGS sequence"/>
</dbReference>
<dbReference type="InterPro" id="IPR036249">
    <property type="entry name" value="Thioredoxin-like_sf"/>
</dbReference>
<reference evidence="2" key="2">
    <citation type="submission" date="2020-09" db="EMBL/GenBank/DDBJ databases">
        <authorList>
            <person name="Sun Q."/>
            <person name="Zhou Y."/>
        </authorList>
    </citation>
    <scope>NUCLEOTIDE SEQUENCE</scope>
    <source>
        <strain evidence="2">CGMCC 1.15367</strain>
    </source>
</reference>
<dbReference type="CDD" id="cd03205">
    <property type="entry name" value="GST_C_6"/>
    <property type="match status" value="1"/>
</dbReference>
<dbReference type="SFLD" id="SFLDS00019">
    <property type="entry name" value="Glutathione_Transferase_(cytos"/>
    <property type="match status" value="1"/>
</dbReference>
<dbReference type="Pfam" id="PF13410">
    <property type="entry name" value="GST_C_2"/>
    <property type="match status" value="1"/>
</dbReference>
<comment type="caution">
    <text evidence="2">The sequence shown here is derived from an EMBL/GenBank/DDBJ whole genome shotgun (WGS) entry which is preliminary data.</text>
</comment>
<dbReference type="RefSeq" id="WP_188906233.1">
    <property type="nucleotide sequence ID" value="NZ_BMIQ01000001.1"/>
</dbReference>
<accession>A0A916ZBW4</accession>
<dbReference type="PANTHER" id="PTHR43968">
    <property type="match status" value="1"/>
</dbReference>
<dbReference type="EMBL" id="BMIQ01000001">
    <property type="protein sequence ID" value="GGD85807.1"/>
    <property type="molecule type" value="Genomic_DNA"/>
</dbReference>
<dbReference type="PROSITE" id="PS50404">
    <property type="entry name" value="GST_NTER"/>
    <property type="match status" value="1"/>
</dbReference>
<evidence type="ECO:0000259" key="1">
    <source>
        <dbReference type="PROSITE" id="PS50404"/>
    </source>
</evidence>
<keyword evidence="3" id="KW-1185">Reference proteome</keyword>
<gene>
    <name evidence="2" type="ORF">GCM10011390_00460</name>
</gene>
<evidence type="ECO:0000313" key="3">
    <source>
        <dbReference type="Proteomes" id="UP000644699"/>
    </source>
</evidence>
<dbReference type="Gene3D" id="3.40.30.10">
    <property type="entry name" value="Glutaredoxin"/>
    <property type="match status" value="1"/>
</dbReference>
<dbReference type="InterPro" id="IPR036282">
    <property type="entry name" value="Glutathione-S-Trfase_C_sf"/>
</dbReference>
<dbReference type="Gene3D" id="1.20.1050.10">
    <property type="match status" value="1"/>
</dbReference>
<feature type="domain" description="GST N-terminal" evidence="1">
    <location>
        <begin position="1"/>
        <end position="78"/>
    </location>
</feature>
<dbReference type="SUPFAM" id="SSF47616">
    <property type="entry name" value="GST C-terminal domain-like"/>
    <property type="match status" value="1"/>
</dbReference>
<protein>
    <submittedName>
        <fullName evidence="2">Glutathione S-transferase</fullName>
    </submittedName>
</protein>
<dbReference type="SUPFAM" id="SSF52833">
    <property type="entry name" value="Thioredoxin-like"/>
    <property type="match status" value="1"/>
</dbReference>